<feature type="non-terminal residue" evidence="2">
    <location>
        <position position="1"/>
    </location>
</feature>
<dbReference type="EMBL" id="LAZR01020189">
    <property type="protein sequence ID" value="KKL89785.1"/>
    <property type="molecule type" value="Genomic_DNA"/>
</dbReference>
<comment type="caution">
    <text evidence="2">The sequence shown here is derived from an EMBL/GenBank/DDBJ whole genome shotgun (WGS) entry which is preliminary data.</text>
</comment>
<proteinExistence type="predicted"/>
<protein>
    <submittedName>
        <fullName evidence="2">Uncharacterized protein</fullName>
    </submittedName>
</protein>
<gene>
    <name evidence="2" type="ORF">LCGC14_1911190</name>
    <name evidence="1" type="ORF">LCGC14_1911800</name>
</gene>
<accession>A0A0F9I7L4</accession>
<reference evidence="2" key="1">
    <citation type="journal article" date="2015" name="Nature">
        <title>Complex archaea that bridge the gap between prokaryotes and eukaryotes.</title>
        <authorList>
            <person name="Spang A."/>
            <person name="Saw J.H."/>
            <person name="Jorgensen S.L."/>
            <person name="Zaremba-Niedzwiedzka K."/>
            <person name="Martijn J."/>
            <person name="Lind A.E."/>
            <person name="van Eijk R."/>
            <person name="Schleper C."/>
            <person name="Guy L."/>
            <person name="Ettema T.J."/>
        </authorList>
    </citation>
    <scope>NUCLEOTIDE SEQUENCE</scope>
</reference>
<sequence>FDFYLEPKYKKIIDTDHFYGGYEAQVAEEVLNFLRYFQ</sequence>
<evidence type="ECO:0000313" key="1">
    <source>
        <dbReference type="EMBL" id="KKL89730.1"/>
    </source>
</evidence>
<dbReference type="EMBL" id="LAZR01020206">
    <property type="protein sequence ID" value="KKL89730.1"/>
    <property type="molecule type" value="Genomic_DNA"/>
</dbReference>
<evidence type="ECO:0000313" key="2">
    <source>
        <dbReference type="EMBL" id="KKL89785.1"/>
    </source>
</evidence>
<dbReference type="AlphaFoldDB" id="A0A0F9I7L4"/>
<name>A0A0F9I7L4_9ZZZZ</name>
<organism evidence="2">
    <name type="scientific">marine sediment metagenome</name>
    <dbReference type="NCBI Taxonomy" id="412755"/>
    <lineage>
        <taxon>unclassified sequences</taxon>
        <taxon>metagenomes</taxon>
        <taxon>ecological metagenomes</taxon>
    </lineage>
</organism>